<dbReference type="PANTHER" id="PTHR33474">
    <property type="entry name" value="TRANSMEMBRANE PROTEIN"/>
    <property type="match status" value="1"/>
</dbReference>
<dbReference type="EMBL" id="SDMP01000008">
    <property type="protein sequence ID" value="RYR45087.1"/>
    <property type="molecule type" value="Genomic_DNA"/>
</dbReference>
<evidence type="ECO:0000256" key="2">
    <source>
        <dbReference type="SAM" id="MobiDB-lite"/>
    </source>
</evidence>
<keyword evidence="4" id="KW-1185">Reference proteome</keyword>
<name>A0A445C2E2_ARAHY</name>
<feature type="region of interest" description="Disordered" evidence="2">
    <location>
        <begin position="83"/>
        <end position="120"/>
    </location>
</feature>
<accession>A0A445C2E2</accession>
<dbReference type="Proteomes" id="UP000289738">
    <property type="component" value="Chromosome A08"/>
</dbReference>
<reference evidence="3 4" key="1">
    <citation type="submission" date="2019-01" db="EMBL/GenBank/DDBJ databases">
        <title>Sequencing of cultivated peanut Arachis hypogaea provides insights into genome evolution and oil improvement.</title>
        <authorList>
            <person name="Chen X."/>
        </authorList>
    </citation>
    <scope>NUCLEOTIDE SEQUENCE [LARGE SCALE GENOMIC DNA]</scope>
    <source>
        <strain evidence="4">cv. Fuhuasheng</strain>
        <tissue evidence="3">Leaves</tissue>
    </source>
</reference>
<evidence type="ECO:0000256" key="1">
    <source>
        <dbReference type="SAM" id="Coils"/>
    </source>
</evidence>
<evidence type="ECO:0000313" key="4">
    <source>
        <dbReference type="Proteomes" id="UP000289738"/>
    </source>
</evidence>
<proteinExistence type="predicted"/>
<evidence type="ECO:0000313" key="3">
    <source>
        <dbReference type="EMBL" id="RYR45087.1"/>
    </source>
</evidence>
<comment type="caution">
    <text evidence="3">The sequence shown here is derived from an EMBL/GenBank/DDBJ whole genome shotgun (WGS) entry which is preliminary data.</text>
</comment>
<feature type="coiled-coil region" evidence="1">
    <location>
        <begin position="53"/>
        <end position="80"/>
    </location>
</feature>
<keyword evidence="1" id="KW-0175">Coiled coil</keyword>
<dbReference type="AlphaFoldDB" id="A0A445C2E2"/>
<organism evidence="3 4">
    <name type="scientific">Arachis hypogaea</name>
    <name type="common">Peanut</name>
    <dbReference type="NCBI Taxonomy" id="3818"/>
    <lineage>
        <taxon>Eukaryota</taxon>
        <taxon>Viridiplantae</taxon>
        <taxon>Streptophyta</taxon>
        <taxon>Embryophyta</taxon>
        <taxon>Tracheophyta</taxon>
        <taxon>Spermatophyta</taxon>
        <taxon>Magnoliopsida</taxon>
        <taxon>eudicotyledons</taxon>
        <taxon>Gunneridae</taxon>
        <taxon>Pentapetalae</taxon>
        <taxon>rosids</taxon>
        <taxon>fabids</taxon>
        <taxon>Fabales</taxon>
        <taxon>Fabaceae</taxon>
        <taxon>Papilionoideae</taxon>
        <taxon>50 kb inversion clade</taxon>
        <taxon>dalbergioids sensu lato</taxon>
        <taxon>Dalbergieae</taxon>
        <taxon>Pterocarpus clade</taxon>
        <taxon>Arachis</taxon>
    </lineage>
</organism>
<protein>
    <submittedName>
        <fullName evidence="3">Uncharacterized protein</fullName>
    </submittedName>
</protein>
<gene>
    <name evidence="3" type="ORF">Ahy_A08g041330</name>
</gene>
<dbReference type="PANTHER" id="PTHR33474:SF2">
    <property type="entry name" value="TRANSMEMBRANE PROTEIN"/>
    <property type="match status" value="1"/>
</dbReference>
<sequence length="120" mass="13622">MTVHNVLSYNINDDDDDERHRNDSLVLCHLICLTRAVPITRTQSLIMHKGPQVDAALLAVENINNHNVNLQREVVIIRERDLEETRSSSAVNTERMGLLELHDYPPTGSNDRHNPKPPSP</sequence>